<dbReference type="InterPro" id="IPR000757">
    <property type="entry name" value="Beta-glucanase-like"/>
</dbReference>
<dbReference type="AlphaFoldDB" id="A0A9W9AA18"/>
<keyword evidence="1" id="KW-0812">Transmembrane</keyword>
<evidence type="ECO:0000256" key="2">
    <source>
        <dbReference type="SAM" id="SignalP"/>
    </source>
</evidence>
<dbReference type="InterPro" id="IPR013320">
    <property type="entry name" value="ConA-like_dom_sf"/>
</dbReference>
<dbReference type="Gene3D" id="2.60.120.200">
    <property type="match status" value="1"/>
</dbReference>
<dbReference type="PROSITE" id="PS51762">
    <property type="entry name" value="GH16_2"/>
    <property type="match status" value="1"/>
</dbReference>
<dbReference type="SUPFAM" id="SSF49899">
    <property type="entry name" value="Concanavalin A-like lectins/glucanases"/>
    <property type="match status" value="1"/>
</dbReference>
<proteinExistence type="predicted"/>
<dbReference type="GO" id="GO:0009251">
    <property type="term" value="P:glucan catabolic process"/>
    <property type="evidence" value="ECO:0007669"/>
    <property type="project" value="TreeGrafter"/>
</dbReference>
<keyword evidence="1" id="KW-1133">Transmembrane helix</keyword>
<sequence length="406" mass="44082">MQLFPKTTTFTLFCAFLTLIHAYDVVREYSGVSFFDEWDFFGSWDNLTLGDVYWLDKSDAFSQGLAYVNSVGNAIIKVDNMHSVQSPQKRNSVRITTKDSYAVGSLWIFDLVHIPYGCSVWPAVWSLGGSTWPEGGEIDIMEAINLMPSNQMALHTTSGCFHNYTPPNQLGATLVTDCSTAAGCTVGELQPNSYGSGFAAMGGGVFATQFDVAGIFTWFWSRPNIPSSVTQSNSTSGIDISQWGPPSASYLAAGQCNITEFFTPQQLILDITLCGNWAGLPEVYFPSCGNRGPTGICYNDNVVGDGSNYNDAYFEIPYVRAYTTGGVAPTPTATPFEIVSKVDISTYPGYGSVTIPLSAVTATNTKLQPSQMFFPGNGASQRISWLQIGVGWWMTSIGVIILIELL</sequence>
<dbReference type="PANTHER" id="PTHR10963">
    <property type="entry name" value="GLYCOSYL HYDROLASE-RELATED"/>
    <property type="match status" value="1"/>
</dbReference>
<evidence type="ECO:0000313" key="5">
    <source>
        <dbReference type="Proteomes" id="UP001150266"/>
    </source>
</evidence>
<dbReference type="PANTHER" id="PTHR10963:SF24">
    <property type="entry name" value="GLYCOSIDASE C21B10.07-RELATED"/>
    <property type="match status" value="1"/>
</dbReference>
<dbReference type="EMBL" id="JAOTPV010000010">
    <property type="protein sequence ID" value="KAJ4477443.1"/>
    <property type="molecule type" value="Genomic_DNA"/>
</dbReference>
<dbReference type="Pfam" id="PF26113">
    <property type="entry name" value="GH16_XgeA"/>
    <property type="match status" value="1"/>
</dbReference>
<dbReference type="FunFam" id="2.60.120.200:FF:000179">
    <property type="entry name" value="Unplaced genomic scaffold supercont1.19, whole genome shotgun sequence"/>
    <property type="match status" value="1"/>
</dbReference>
<evidence type="ECO:0000259" key="3">
    <source>
        <dbReference type="PROSITE" id="PS51762"/>
    </source>
</evidence>
<protein>
    <submittedName>
        <fullName evidence="4">Glycoside hydrolase family 16 protein</fullName>
    </submittedName>
</protein>
<accession>A0A9W9AA18</accession>
<feature type="transmembrane region" description="Helical" evidence="1">
    <location>
        <begin position="385"/>
        <end position="405"/>
    </location>
</feature>
<feature type="signal peptide" evidence="2">
    <location>
        <begin position="1"/>
        <end position="22"/>
    </location>
</feature>
<feature type="chain" id="PRO_5040902858" evidence="2">
    <location>
        <begin position="23"/>
        <end position="406"/>
    </location>
</feature>
<evidence type="ECO:0000256" key="1">
    <source>
        <dbReference type="SAM" id="Phobius"/>
    </source>
</evidence>
<keyword evidence="2" id="KW-0732">Signal</keyword>
<feature type="domain" description="GH16" evidence="3">
    <location>
        <begin position="27"/>
        <end position="327"/>
    </location>
</feature>
<gene>
    <name evidence="4" type="ORF">J3R30DRAFT_3485871</name>
</gene>
<keyword evidence="5" id="KW-1185">Reference proteome</keyword>
<name>A0A9W9AA18_9AGAR</name>
<evidence type="ECO:0000313" key="4">
    <source>
        <dbReference type="EMBL" id="KAJ4477443.1"/>
    </source>
</evidence>
<organism evidence="4 5">
    <name type="scientific">Lentinula aciculospora</name>
    <dbReference type="NCBI Taxonomy" id="153920"/>
    <lineage>
        <taxon>Eukaryota</taxon>
        <taxon>Fungi</taxon>
        <taxon>Dikarya</taxon>
        <taxon>Basidiomycota</taxon>
        <taxon>Agaricomycotina</taxon>
        <taxon>Agaricomycetes</taxon>
        <taxon>Agaricomycetidae</taxon>
        <taxon>Agaricales</taxon>
        <taxon>Marasmiineae</taxon>
        <taxon>Omphalotaceae</taxon>
        <taxon>Lentinula</taxon>
    </lineage>
</organism>
<dbReference type="InterPro" id="IPR050546">
    <property type="entry name" value="Glycosyl_Hydrlase_16"/>
</dbReference>
<dbReference type="OrthoDB" id="192832at2759"/>
<dbReference type="GO" id="GO:0004553">
    <property type="term" value="F:hydrolase activity, hydrolyzing O-glycosyl compounds"/>
    <property type="evidence" value="ECO:0007669"/>
    <property type="project" value="InterPro"/>
</dbReference>
<reference evidence="4" key="1">
    <citation type="submission" date="2022-08" db="EMBL/GenBank/DDBJ databases">
        <title>A Global Phylogenomic Analysis of the Shiitake Genus Lentinula.</title>
        <authorList>
            <consortium name="DOE Joint Genome Institute"/>
            <person name="Sierra-Patev S."/>
            <person name="Min B."/>
            <person name="Naranjo-Ortiz M."/>
            <person name="Looney B."/>
            <person name="Konkel Z."/>
            <person name="Slot J.C."/>
            <person name="Sakamoto Y."/>
            <person name="Steenwyk J.L."/>
            <person name="Rokas A."/>
            <person name="Carro J."/>
            <person name="Camarero S."/>
            <person name="Ferreira P."/>
            <person name="Molpeceres G."/>
            <person name="Ruiz-Duenas F.J."/>
            <person name="Serrano A."/>
            <person name="Henrissat B."/>
            <person name="Drula E."/>
            <person name="Hughes K.W."/>
            <person name="Mata J.L."/>
            <person name="Ishikawa N.K."/>
            <person name="Vargas-Isla R."/>
            <person name="Ushijima S."/>
            <person name="Smith C.A."/>
            <person name="Ahrendt S."/>
            <person name="Andreopoulos W."/>
            <person name="He G."/>
            <person name="Labutti K."/>
            <person name="Lipzen A."/>
            <person name="Ng V."/>
            <person name="Riley R."/>
            <person name="Sandor L."/>
            <person name="Barry K."/>
            <person name="Martinez A.T."/>
            <person name="Xiao Y."/>
            <person name="Gibbons J.G."/>
            <person name="Terashima K."/>
            <person name="Grigoriev I.V."/>
            <person name="Hibbett D.S."/>
        </authorList>
    </citation>
    <scope>NUCLEOTIDE SEQUENCE</scope>
    <source>
        <strain evidence="4">JLM2183</strain>
    </source>
</reference>
<dbReference type="Proteomes" id="UP001150266">
    <property type="component" value="Unassembled WGS sequence"/>
</dbReference>
<keyword evidence="4" id="KW-0378">Hydrolase</keyword>
<keyword evidence="1" id="KW-0472">Membrane</keyword>
<comment type="caution">
    <text evidence="4">The sequence shown here is derived from an EMBL/GenBank/DDBJ whole genome shotgun (WGS) entry which is preliminary data.</text>
</comment>
<dbReference type="CDD" id="cd02181">
    <property type="entry name" value="GH16_fungal_Lam16A_glucanase"/>
    <property type="match status" value="1"/>
</dbReference>